<dbReference type="EMBL" id="CALLCH030000009">
    <property type="protein sequence ID" value="CAI4213737.1"/>
    <property type="molecule type" value="Genomic_DNA"/>
</dbReference>
<comment type="caution">
    <text evidence="11">The sequence shown here is derived from an EMBL/GenBank/DDBJ whole genome shotgun (WGS) entry which is preliminary data.</text>
</comment>
<feature type="domain" description="ML-like" evidence="10">
    <location>
        <begin position="22"/>
        <end position="164"/>
    </location>
</feature>
<organism evidence="11 12">
    <name type="scientific">Parascedosporium putredinis</name>
    <dbReference type="NCBI Taxonomy" id="1442378"/>
    <lineage>
        <taxon>Eukaryota</taxon>
        <taxon>Fungi</taxon>
        <taxon>Dikarya</taxon>
        <taxon>Ascomycota</taxon>
        <taxon>Pezizomycotina</taxon>
        <taxon>Sordariomycetes</taxon>
        <taxon>Hypocreomycetidae</taxon>
        <taxon>Microascales</taxon>
        <taxon>Microascaceae</taxon>
        <taxon>Parascedosporium</taxon>
    </lineage>
</organism>
<sequence>MKGLFRAACAAAALASGALAVDILETVSFSSCANSTSTVQVQRINIQYNKENQTVTFDVQGSSSRIQNVTAELKVTAFGAEVYSNKFNPCDKGTFVEQLCPVPAGTFGARGTQLIPKEFADLVPAIAFQVPDIAALATLELKSLETGEDVGCVQSQVSNGKTASVPAVSYVAAGVAGAALVVGGVSAISAAISGGASAMGGGLAGGGSATGGGMGTVSPSFTEVFGWFQGMAMNGMLSVNYPPIYRSFAKNFAFSTGLIPWTQMQEAIDGFRGMTGGNLTQSSVAILRNTTLVFPDGSTASGNSSIFKVKRAFEGFAVLAARQIETSIDTTTPVPEQQAGDDDAMTVMKQAVSGIQAYVQQLSIPESNTFMTVLLVVAIVIVTIAVGILLIKHYWGSIARAITSLIFLLYGIWVLYCVVQFTKGDSWAAKSLAGVTLFLFTAILLFFSYKIWSTARKLKRNEGDTSGLYENKDIWVKYSLFYESYRKDYWWIFVPTIGYMFVKGTLLAVTDGNGKIQTGGQIIVEAVMLVLLLWSRPYERKSGNIINIVIQVVRVLSVVCILVFVEELGIAQTTQTITGVVLIAVQSALTGILAILILWNAINQCCKKNPHRERRKELEKVRDTDNLTPLDARNSLLLDRSQMDEKDSTTFSMAYLGNYDTSYSEKPSQLSPSNGFASPYRPITPNTPISFGDQSREGLINNAAPIGYLDSRQPTIPNLGGFGGGYGGQQQQQQQQRGYGNNQGYGRSYY</sequence>
<evidence type="ECO:0000256" key="9">
    <source>
        <dbReference type="SAM" id="SignalP"/>
    </source>
</evidence>
<evidence type="ECO:0000313" key="11">
    <source>
        <dbReference type="EMBL" id="CAI4213737.1"/>
    </source>
</evidence>
<feature type="transmembrane region" description="Helical" evidence="8">
    <location>
        <begin position="577"/>
        <end position="602"/>
    </location>
</feature>
<feature type="compositionally biased region" description="Low complexity" evidence="7">
    <location>
        <begin position="729"/>
        <end position="750"/>
    </location>
</feature>
<feature type="signal peptide" evidence="9">
    <location>
        <begin position="1"/>
        <end position="20"/>
    </location>
</feature>
<name>A0A9P1M9W3_9PEZI</name>
<dbReference type="GO" id="GO:0016020">
    <property type="term" value="C:membrane"/>
    <property type="evidence" value="ECO:0007669"/>
    <property type="project" value="UniProtKB-SubCell"/>
</dbReference>
<evidence type="ECO:0000256" key="3">
    <source>
        <dbReference type="ARBA" id="ARBA00022692"/>
    </source>
</evidence>
<feature type="transmembrane region" description="Helical" evidence="8">
    <location>
        <begin position="427"/>
        <end position="449"/>
    </location>
</feature>
<dbReference type="PANTHER" id="PTHR31145">
    <property type="entry name" value="INTEGRAL MEMBRANE PROTEIN (AFU_ORTHOLOGUE AFUA_7G01610)"/>
    <property type="match status" value="1"/>
</dbReference>
<feature type="chain" id="PRO_5040310163" description="ML-like domain-containing protein" evidence="9">
    <location>
        <begin position="21"/>
        <end position="750"/>
    </location>
</feature>
<feature type="transmembrane region" description="Helical" evidence="8">
    <location>
        <begin position="370"/>
        <end position="391"/>
    </location>
</feature>
<dbReference type="Pfam" id="PF06011">
    <property type="entry name" value="TRP"/>
    <property type="match status" value="1"/>
</dbReference>
<evidence type="ECO:0000256" key="4">
    <source>
        <dbReference type="ARBA" id="ARBA00022729"/>
    </source>
</evidence>
<keyword evidence="5 8" id="KW-1133">Transmembrane helix</keyword>
<dbReference type="OrthoDB" id="2115177at2759"/>
<evidence type="ECO:0000256" key="7">
    <source>
        <dbReference type="SAM" id="MobiDB-lite"/>
    </source>
</evidence>
<keyword evidence="3 8" id="KW-0812">Transmembrane</keyword>
<feature type="transmembrane region" description="Helical" evidence="8">
    <location>
        <begin position="398"/>
        <end position="421"/>
    </location>
</feature>
<keyword evidence="4 9" id="KW-0732">Signal</keyword>
<accession>A0A9P1M9W3</accession>
<evidence type="ECO:0000313" key="12">
    <source>
        <dbReference type="Proteomes" id="UP000838763"/>
    </source>
</evidence>
<dbReference type="AlphaFoldDB" id="A0A9P1M9W3"/>
<dbReference type="Proteomes" id="UP000838763">
    <property type="component" value="Unassembled WGS sequence"/>
</dbReference>
<comment type="similarity">
    <text evidence="2">Belongs to the transient receptor potential (TRP) ion channel family.</text>
</comment>
<evidence type="ECO:0000256" key="8">
    <source>
        <dbReference type="SAM" id="Phobius"/>
    </source>
</evidence>
<gene>
    <name evidence="11" type="ORF">PPNO1_LOCUS3481</name>
</gene>
<keyword evidence="12" id="KW-1185">Reference proteome</keyword>
<evidence type="ECO:0000256" key="5">
    <source>
        <dbReference type="ARBA" id="ARBA00022989"/>
    </source>
</evidence>
<dbReference type="PANTHER" id="PTHR31145:SF5">
    <property type="entry name" value="DUF907 DOMAIN PROTEIN (AFU_ORTHOLOGUE AFUA_2G06100)"/>
    <property type="match status" value="1"/>
</dbReference>
<dbReference type="SMART" id="SM01320">
    <property type="entry name" value="TRP_N"/>
    <property type="match status" value="1"/>
</dbReference>
<proteinExistence type="inferred from homology"/>
<comment type="subcellular location">
    <subcellularLocation>
        <location evidence="1">Membrane</location>
        <topology evidence="1">Multi-pass membrane protein</topology>
    </subcellularLocation>
</comment>
<feature type="region of interest" description="Disordered" evidence="7">
    <location>
        <begin position="711"/>
        <end position="750"/>
    </location>
</feature>
<evidence type="ECO:0000256" key="6">
    <source>
        <dbReference type="ARBA" id="ARBA00023136"/>
    </source>
</evidence>
<evidence type="ECO:0000256" key="2">
    <source>
        <dbReference type="ARBA" id="ARBA00010642"/>
    </source>
</evidence>
<dbReference type="InterPro" id="IPR040241">
    <property type="entry name" value="TRP_Flc/Pkd2-like"/>
</dbReference>
<dbReference type="GO" id="GO:0055085">
    <property type="term" value="P:transmembrane transport"/>
    <property type="evidence" value="ECO:0007669"/>
    <property type="project" value="TreeGrafter"/>
</dbReference>
<evidence type="ECO:0000259" key="10">
    <source>
        <dbReference type="SMART" id="SM01320"/>
    </source>
</evidence>
<feature type="transmembrane region" description="Helical" evidence="8">
    <location>
        <begin position="546"/>
        <end position="565"/>
    </location>
</feature>
<protein>
    <recommendedName>
        <fullName evidence="10">ML-like domain-containing protein</fullName>
    </recommendedName>
</protein>
<reference evidence="11" key="1">
    <citation type="submission" date="2022-11" db="EMBL/GenBank/DDBJ databases">
        <authorList>
            <person name="Scott C."/>
            <person name="Bruce N."/>
        </authorList>
    </citation>
    <scope>NUCLEOTIDE SEQUENCE</scope>
</reference>
<keyword evidence="6 8" id="KW-0472">Membrane</keyword>
<feature type="transmembrane region" description="Helical" evidence="8">
    <location>
        <begin position="489"/>
        <end position="510"/>
    </location>
</feature>
<dbReference type="Pfam" id="PF14558">
    <property type="entry name" value="TRP_N"/>
    <property type="match status" value="1"/>
</dbReference>
<evidence type="ECO:0000256" key="1">
    <source>
        <dbReference type="ARBA" id="ARBA00004141"/>
    </source>
</evidence>
<feature type="transmembrane region" description="Helical" evidence="8">
    <location>
        <begin position="516"/>
        <end position="534"/>
    </location>
</feature>
<dbReference type="InterPro" id="IPR032800">
    <property type="entry name" value="TRP_N"/>
</dbReference>
<dbReference type="InterPro" id="IPR010308">
    <property type="entry name" value="TRP_C"/>
</dbReference>
<dbReference type="GO" id="GO:0009272">
    <property type="term" value="P:fungal-type cell wall biogenesis"/>
    <property type="evidence" value="ECO:0007669"/>
    <property type="project" value="TreeGrafter"/>
</dbReference>